<feature type="non-terminal residue" evidence="1">
    <location>
        <position position="103"/>
    </location>
</feature>
<dbReference type="Proteomes" id="UP000595437">
    <property type="component" value="Chromosome 1"/>
</dbReference>
<dbReference type="AlphaFoldDB" id="A0A7T8KHN0"/>
<organism evidence="1 2">
    <name type="scientific">Caligus rogercresseyi</name>
    <name type="common">Sea louse</name>
    <dbReference type="NCBI Taxonomy" id="217165"/>
    <lineage>
        <taxon>Eukaryota</taxon>
        <taxon>Metazoa</taxon>
        <taxon>Ecdysozoa</taxon>
        <taxon>Arthropoda</taxon>
        <taxon>Crustacea</taxon>
        <taxon>Multicrustacea</taxon>
        <taxon>Hexanauplia</taxon>
        <taxon>Copepoda</taxon>
        <taxon>Siphonostomatoida</taxon>
        <taxon>Caligidae</taxon>
        <taxon>Caligus</taxon>
    </lineage>
</organism>
<protein>
    <submittedName>
        <fullName evidence="1">Uncharacterized protein</fullName>
    </submittedName>
</protein>
<reference evidence="2" key="1">
    <citation type="submission" date="2021-01" db="EMBL/GenBank/DDBJ databases">
        <title>Caligus Genome Assembly.</title>
        <authorList>
            <person name="Gallardo-Escarate C."/>
        </authorList>
    </citation>
    <scope>NUCLEOTIDE SEQUENCE [LARGE SCALE GENOMIC DNA]</scope>
</reference>
<evidence type="ECO:0000313" key="2">
    <source>
        <dbReference type="Proteomes" id="UP000595437"/>
    </source>
</evidence>
<evidence type="ECO:0000313" key="1">
    <source>
        <dbReference type="EMBL" id="QQP56102.1"/>
    </source>
</evidence>
<gene>
    <name evidence="1" type="ORF">FKW44_000658</name>
</gene>
<sequence length="103" mass="11937">MDKLLQGKYVEDAALLKHAKWGYIYEELIDLSYSGGPESNRFMSFFYSKALGITDNKLRILKIIHKLSQDGSRYFRALWRESHYDEILRELSGSGGEIQTLSK</sequence>
<proteinExistence type="predicted"/>
<dbReference type="OrthoDB" id="118154at2759"/>
<dbReference type="EMBL" id="CP045890">
    <property type="protein sequence ID" value="QQP56102.1"/>
    <property type="molecule type" value="Genomic_DNA"/>
</dbReference>
<keyword evidence="2" id="KW-1185">Reference proteome</keyword>
<name>A0A7T8KHN0_CALRO</name>
<accession>A0A7T8KHN0</accession>